<dbReference type="STRING" id="1802397.A3J43_04215"/>
<name>A0A1F7UFJ0_9BACT</name>
<accession>A0A1F7UFJ0</accession>
<comment type="caution">
    <text evidence="1">The sequence shown here is derived from an EMBL/GenBank/DDBJ whole genome shotgun (WGS) entry which is preliminary data.</text>
</comment>
<dbReference type="AlphaFoldDB" id="A0A1F7UFJ0"/>
<protein>
    <recommendedName>
        <fullName evidence="3">3-oxoacyl-ACP synthase</fullName>
    </recommendedName>
</protein>
<evidence type="ECO:0000313" key="1">
    <source>
        <dbReference type="EMBL" id="OGL77033.1"/>
    </source>
</evidence>
<dbReference type="EMBL" id="MGEF01000067">
    <property type="protein sequence ID" value="OGL77033.1"/>
    <property type="molecule type" value="Genomic_DNA"/>
</dbReference>
<evidence type="ECO:0008006" key="3">
    <source>
        <dbReference type="Google" id="ProtNLM"/>
    </source>
</evidence>
<dbReference type="Pfam" id="PF14384">
    <property type="entry name" value="BrnA_antitoxin"/>
    <property type="match status" value="1"/>
</dbReference>
<proteinExistence type="predicted"/>
<organism evidence="1 2">
    <name type="scientific">Candidatus Uhrbacteria bacterium RIFCSPHIGHO2_12_FULL_54_23</name>
    <dbReference type="NCBI Taxonomy" id="1802397"/>
    <lineage>
        <taxon>Bacteria</taxon>
        <taxon>Candidatus Uhriibacteriota</taxon>
    </lineage>
</organism>
<evidence type="ECO:0000313" key="2">
    <source>
        <dbReference type="Proteomes" id="UP000176604"/>
    </source>
</evidence>
<gene>
    <name evidence="1" type="ORF">A3J43_04215</name>
</gene>
<dbReference type="InterPro" id="IPR025528">
    <property type="entry name" value="BrnA_antitoxin"/>
</dbReference>
<dbReference type="Proteomes" id="UP000176604">
    <property type="component" value="Unassembled WGS sequence"/>
</dbReference>
<reference evidence="1 2" key="1">
    <citation type="journal article" date="2016" name="Nat. Commun.">
        <title>Thousands of microbial genomes shed light on interconnected biogeochemical processes in an aquifer system.</title>
        <authorList>
            <person name="Anantharaman K."/>
            <person name="Brown C.T."/>
            <person name="Hug L.A."/>
            <person name="Sharon I."/>
            <person name="Castelle C.J."/>
            <person name="Probst A.J."/>
            <person name="Thomas B.C."/>
            <person name="Singh A."/>
            <person name="Wilkins M.J."/>
            <person name="Karaoz U."/>
            <person name="Brodie E.L."/>
            <person name="Williams K.H."/>
            <person name="Hubbard S.S."/>
            <person name="Banfield J.F."/>
        </authorList>
    </citation>
    <scope>NUCLEOTIDE SEQUENCE [LARGE SCALE GENOMIC DNA]</scope>
</reference>
<sequence>MSHSTPIKKLRNIRDEAIDFSDIPEVDEEWFQRARVVFPQSKTPVSLRLDRDVVSWFKTQGKGYQTHINAVLKGYVEAQRGEKAAQ</sequence>